<dbReference type="InterPro" id="IPR002889">
    <property type="entry name" value="WSC_carb-bd"/>
</dbReference>
<evidence type="ECO:0000256" key="2">
    <source>
        <dbReference type="SAM" id="SignalP"/>
    </source>
</evidence>
<dbReference type="Pfam" id="PF01822">
    <property type="entry name" value="WSC"/>
    <property type="match status" value="1"/>
</dbReference>
<accession>A0ABD3SH10</accession>
<dbReference type="PROSITE" id="PS51212">
    <property type="entry name" value="WSC"/>
    <property type="match status" value="1"/>
</dbReference>
<evidence type="ECO:0000259" key="3">
    <source>
        <dbReference type="PROSITE" id="PS51212"/>
    </source>
</evidence>
<evidence type="ECO:0000313" key="4">
    <source>
        <dbReference type="EMBL" id="KAL3823573.1"/>
    </source>
</evidence>
<gene>
    <name evidence="4" type="ORF">ACHAXA_002914</name>
</gene>
<dbReference type="InterPro" id="IPR000772">
    <property type="entry name" value="Ricin_B_lectin"/>
</dbReference>
<dbReference type="Gene3D" id="2.80.10.50">
    <property type="match status" value="1"/>
</dbReference>
<protein>
    <recommendedName>
        <fullName evidence="3">WSC domain-containing protein</fullName>
    </recommendedName>
</protein>
<keyword evidence="2" id="KW-0732">Signal</keyword>
<evidence type="ECO:0000256" key="1">
    <source>
        <dbReference type="SAM" id="MobiDB-lite"/>
    </source>
</evidence>
<feature type="compositionally biased region" description="Low complexity" evidence="1">
    <location>
        <begin position="69"/>
        <end position="90"/>
    </location>
</feature>
<proteinExistence type="predicted"/>
<dbReference type="PROSITE" id="PS50231">
    <property type="entry name" value="RICIN_B_LECTIN"/>
    <property type="match status" value="1"/>
</dbReference>
<dbReference type="SUPFAM" id="SSF50370">
    <property type="entry name" value="Ricin B-like lectins"/>
    <property type="match status" value="1"/>
</dbReference>
<dbReference type="Proteomes" id="UP001530377">
    <property type="component" value="Unassembled WGS sequence"/>
</dbReference>
<reference evidence="4 5" key="1">
    <citation type="submission" date="2024-10" db="EMBL/GenBank/DDBJ databases">
        <title>Updated reference genomes for cyclostephanoid diatoms.</title>
        <authorList>
            <person name="Roberts W.R."/>
            <person name="Alverson A.J."/>
        </authorList>
    </citation>
    <scope>NUCLEOTIDE SEQUENCE [LARGE SCALE GENOMIC DNA]</scope>
    <source>
        <strain evidence="4 5">AJA228-03</strain>
    </source>
</reference>
<feature type="signal peptide" evidence="2">
    <location>
        <begin position="1"/>
        <end position="23"/>
    </location>
</feature>
<keyword evidence="5" id="KW-1185">Reference proteome</keyword>
<dbReference type="Pfam" id="PF00652">
    <property type="entry name" value="Ricin_B_lectin"/>
    <property type="match status" value="1"/>
</dbReference>
<dbReference type="AlphaFoldDB" id="A0ABD3SH10"/>
<feature type="domain" description="WSC" evidence="3">
    <location>
        <begin position="175"/>
        <end position="273"/>
    </location>
</feature>
<feature type="compositionally biased region" description="Basic and acidic residues" evidence="1">
    <location>
        <begin position="91"/>
        <end position="101"/>
    </location>
</feature>
<evidence type="ECO:0000313" key="5">
    <source>
        <dbReference type="Proteomes" id="UP001530377"/>
    </source>
</evidence>
<feature type="region of interest" description="Disordered" evidence="1">
    <location>
        <begin position="20"/>
        <end position="126"/>
    </location>
</feature>
<comment type="caution">
    <text evidence="4">The sequence shown here is derived from an EMBL/GenBank/DDBJ whole genome shotgun (WGS) entry which is preliminary data.</text>
</comment>
<feature type="compositionally biased region" description="Acidic residues" evidence="1">
    <location>
        <begin position="44"/>
        <end position="54"/>
    </location>
</feature>
<sequence length="477" mass="52953">MTRHLRDVALLLLLGENSRRVASTDGGGGGGQRRREYGVSSGIEVEDDDDEVESNEVPASLALEEVIPSTSTSSSSTSTSFSSSSLSSSSLRDRRANGDSLRRRRRLIGSADGNDDNGDGDLIDNNNNIFYPSPIRLMRGELLKQQRLGRRATSSYEVGGAVTAPGCGPTPGTHHSPYLGCYSDKKDDRAFPYELYGGMPSRFEHGALDCERECTKRGFRYFGREYIGQCFCGNAIDDITRHGMDDGCDCCGTNVGEGKMCVWEDADHPDSRAKLPYIPVVLPMMQSQSSSRQEQPLHAHLTDLVPIQSNVNKNNQVPAVVNQASTTKPMGGFRIRLHWERGYNWQGSPEEKFWCMECRGDCRSGSVIQIDDCTSTSARQKFIAIAKTLRPASNPALCITVTGYNGRDSPVKLRDCDRGSSSQNFLEVRKDEKFELRSQDNADRCLSQHHHPKRAEVVYPEKCDKTRATDTSYWNIY</sequence>
<feature type="compositionally biased region" description="Acidic residues" evidence="1">
    <location>
        <begin position="113"/>
        <end position="122"/>
    </location>
</feature>
<feature type="chain" id="PRO_5044856240" description="WSC domain-containing protein" evidence="2">
    <location>
        <begin position="24"/>
        <end position="477"/>
    </location>
</feature>
<organism evidence="4 5">
    <name type="scientific">Cyclostephanos tholiformis</name>
    <dbReference type="NCBI Taxonomy" id="382380"/>
    <lineage>
        <taxon>Eukaryota</taxon>
        <taxon>Sar</taxon>
        <taxon>Stramenopiles</taxon>
        <taxon>Ochrophyta</taxon>
        <taxon>Bacillariophyta</taxon>
        <taxon>Coscinodiscophyceae</taxon>
        <taxon>Thalassiosirophycidae</taxon>
        <taxon>Stephanodiscales</taxon>
        <taxon>Stephanodiscaceae</taxon>
        <taxon>Cyclostephanos</taxon>
    </lineage>
</organism>
<name>A0ABD3SH10_9STRA</name>
<dbReference type="InterPro" id="IPR035992">
    <property type="entry name" value="Ricin_B-like_lectins"/>
</dbReference>
<dbReference type="EMBL" id="JALLPB020000034">
    <property type="protein sequence ID" value="KAL3823573.1"/>
    <property type="molecule type" value="Genomic_DNA"/>
</dbReference>